<dbReference type="InterPro" id="IPR000073">
    <property type="entry name" value="AB_hydrolase_1"/>
</dbReference>
<keyword evidence="3" id="KW-1185">Reference proteome</keyword>
<dbReference type="GO" id="GO:0016787">
    <property type="term" value="F:hydrolase activity"/>
    <property type="evidence" value="ECO:0007669"/>
    <property type="project" value="UniProtKB-KW"/>
</dbReference>
<name>A0ABT6WWH3_9ACTN</name>
<evidence type="ECO:0000313" key="2">
    <source>
        <dbReference type="EMBL" id="MDI6104097.1"/>
    </source>
</evidence>
<dbReference type="Proteomes" id="UP001241758">
    <property type="component" value="Unassembled WGS sequence"/>
</dbReference>
<dbReference type="InterPro" id="IPR029058">
    <property type="entry name" value="AB_hydrolase_fold"/>
</dbReference>
<dbReference type="PANTHER" id="PTHR43798:SF33">
    <property type="entry name" value="HYDROLASE, PUTATIVE (AFU_ORTHOLOGUE AFUA_2G14860)-RELATED"/>
    <property type="match status" value="1"/>
</dbReference>
<protein>
    <submittedName>
        <fullName evidence="2">Alpha/beta hydrolase</fullName>
    </submittedName>
</protein>
<organism evidence="2 3">
    <name type="scientific">Actinoplanes sandaracinus</name>
    <dbReference type="NCBI Taxonomy" id="3045177"/>
    <lineage>
        <taxon>Bacteria</taxon>
        <taxon>Bacillati</taxon>
        <taxon>Actinomycetota</taxon>
        <taxon>Actinomycetes</taxon>
        <taxon>Micromonosporales</taxon>
        <taxon>Micromonosporaceae</taxon>
        <taxon>Actinoplanes</taxon>
    </lineage>
</organism>
<sequence length="306" mass="33119">MIRSYHHKRWTEATMPVGEFRNDQARERFLTVYYEAVARLWPSTSVDSDVVTSFGTTRIHRLGSGDGTPFVLLPGSGGPAVMWHAYAGRLAASRPVIAIDTVGEPGPSVQTRAIDSGDEWSAWLDEVLTALGVGRAHLVGTSYGGWIALRHALRSPHAVAGLTLLDPGGFGKVSGKFLTWMIVNGLASFAPKLVRHALARPLRNLALRDDDAMPLVKATFGFRRGHILPTPLTDDEFERITAPTLVLLGGHSQLYDAQEVAATVTARMPNAVAEIIPDASHDVVLWHPGELAARIVTFAAETPARP</sequence>
<dbReference type="SUPFAM" id="SSF53474">
    <property type="entry name" value="alpha/beta-Hydrolases"/>
    <property type="match status" value="1"/>
</dbReference>
<dbReference type="EMBL" id="JASCTH010000030">
    <property type="protein sequence ID" value="MDI6104097.1"/>
    <property type="molecule type" value="Genomic_DNA"/>
</dbReference>
<dbReference type="PANTHER" id="PTHR43798">
    <property type="entry name" value="MONOACYLGLYCEROL LIPASE"/>
    <property type="match status" value="1"/>
</dbReference>
<dbReference type="RefSeq" id="WP_282765365.1">
    <property type="nucleotide sequence ID" value="NZ_JASCTH010000030.1"/>
</dbReference>
<comment type="caution">
    <text evidence="2">The sequence shown here is derived from an EMBL/GenBank/DDBJ whole genome shotgun (WGS) entry which is preliminary data.</text>
</comment>
<reference evidence="2 3" key="1">
    <citation type="submission" date="2023-05" db="EMBL/GenBank/DDBJ databases">
        <title>Actinoplanes sp. NEAU-A12 genome sequencing.</title>
        <authorList>
            <person name="Wang Z.-S."/>
        </authorList>
    </citation>
    <scope>NUCLEOTIDE SEQUENCE [LARGE SCALE GENOMIC DNA]</scope>
    <source>
        <strain evidence="2 3">NEAU-A12</strain>
    </source>
</reference>
<evidence type="ECO:0000313" key="3">
    <source>
        <dbReference type="Proteomes" id="UP001241758"/>
    </source>
</evidence>
<dbReference type="InterPro" id="IPR050266">
    <property type="entry name" value="AB_hydrolase_sf"/>
</dbReference>
<keyword evidence="2" id="KW-0378">Hydrolase</keyword>
<accession>A0ABT6WWH3</accession>
<proteinExistence type="predicted"/>
<dbReference type="PRINTS" id="PR00111">
    <property type="entry name" value="ABHYDROLASE"/>
</dbReference>
<feature type="domain" description="AB hydrolase-1" evidence="1">
    <location>
        <begin position="70"/>
        <end position="293"/>
    </location>
</feature>
<gene>
    <name evidence="2" type="ORF">QLQ12_36450</name>
</gene>
<dbReference type="Gene3D" id="3.40.50.1820">
    <property type="entry name" value="alpha/beta hydrolase"/>
    <property type="match status" value="1"/>
</dbReference>
<evidence type="ECO:0000259" key="1">
    <source>
        <dbReference type="Pfam" id="PF12697"/>
    </source>
</evidence>
<dbReference type="Pfam" id="PF12697">
    <property type="entry name" value="Abhydrolase_6"/>
    <property type="match status" value="1"/>
</dbReference>